<accession>A0A382GEN2</accession>
<keyword evidence="1" id="KW-0472">Membrane</keyword>
<feature type="domain" description="Glycosyltransferase 2-like" evidence="2">
    <location>
        <begin position="8"/>
        <end position="89"/>
    </location>
</feature>
<feature type="transmembrane region" description="Helical" evidence="1">
    <location>
        <begin position="229"/>
        <end position="248"/>
    </location>
</feature>
<dbReference type="CDD" id="cd02511">
    <property type="entry name" value="Beta4Glucosyltransferase"/>
    <property type="match status" value="1"/>
</dbReference>
<dbReference type="SUPFAM" id="SSF53448">
    <property type="entry name" value="Nucleotide-diphospho-sugar transferases"/>
    <property type="match status" value="1"/>
</dbReference>
<dbReference type="InterPro" id="IPR029044">
    <property type="entry name" value="Nucleotide-diphossugar_trans"/>
</dbReference>
<dbReference type="EMBL" id="UINC01054896">
    <property type="protein sequence ID" value="SVB73154.1"/>
    <property type="molecule type" value="Genomic_DNA"/>
</dbReference>
<organism evidence="3">
    <name type="scientific">marine metagenome</name>
    <dbReference type="NCBI Taxonomy" id="408172"/>
    <lineage>
        <taxon>unclassified sequences</taxon>
        <taxon>metagenomes</taxon>
        <taxon>ecological metagenomes</taxon>
    </lineage>
</organism>
<dbReference type="InterPro" id="IPR001173">
    <property type="entry name" value="Glyco_trans_2-like"/>
</dbReference>
<proteinExistence type="predicted"/>
<dbReference type="AlphaFoldDB" id="A0A382GEN2"/>
<name>A0A382GEN2_9ZZZZ</name>
<evidence type="ECO:0000313" key="3">
    <source>
        <dbReference type="EMBL" id="SVB73154.1"/>
    </source>
</evidence>
<dbReference type="PANTHER" id="PTHR43630:SF2">
    <property type="entry name" value="GLYCOSYLTRANSFERASE"/>
    <property type="match status" value="1"/>
</dbReference>
<reference evidence="3" key="1">
    <citation type="submission" date="2018-05" db="EMBL/GenBank/DDBJ databases">
        <authorList>
            <person name="Lanie J.A."/>
            <person name="Ng W.-L."/>
            <person name="Kazmierczak K.M."/>
            <person name="Andrzejewski T.M."/>
            <person name="Davidsen T.M."/>
            <person name="Wayne K.J."/>
            <person name="Tettelin H."/>
            <person name="Glass J.I."/>
            <person name="Rusch D."/>
            <person name="Podicherti R."/>
            <person name="Tsui H.-C.T."/>
            <person name="Winkler M.E."/>
        </authorList>
    </citation>
    <scope>NUCLEOTIDE SEQUENCE</scope>
</reference>
<evidence type="ECO:0000259" key="2">
    <source>
        <dbReference type="Pfam" id="PF00535"/>
    </source>
</evidence>
<gene>
    <name evidence="3" type="ORF">METZ01_LOCUS226008</name>
</gene>
<protein>
    <recommendedName>
        <fullName evidence="2">Glycosyltransferase 2-like domain-containing protein</fullName>
    </recommendedName>
</protein>
<keyword evidence="1" id="KW-1133">Transmembrane helix</keyword>
<dbReference type="PANTHER" id="PTHR43630">
    <property type="entry name" value="POLY-BETA-1,6-N-ACETYL-D-GLUCOSAMINE SYNTHASE"/>
    <property type="match status" value="1"/>
</dbReference>
<evidence type="ECO:0000256" key="1">
    <source>
        <dbReference type="SAM" id="Phobius"/>
    </source>
</evidence>
<sequence>MSGQSGLSVLVVVHNEEAQLLECLSRLTPADEIVVVLDRCSDASKQIASQFTDRLIEGMWPLEGDRRNKGLNACRYEWVLEVDADERVPLQLFDEIRATILTATPGYFLVPFNNFVGHHLVRYGWGGSWGVMAAPRLSSRGSKRWGSQRIHPVLELVGTKRWLTVPIDHYVDKDLNDMMRRLSRYTDARAADLIASGEKMPPMMWTLRRSLGRFIKCYFFRKGYREGRWGFVIALMAALYPLLSHIKVDIARMSDSQL</sequence>
<dbReference type="Pfam" id="PF00535">
    <property type="entry name" value="Glycos_transf_2"/>
    <property type="match status" value="1"/>
</dbReference>
<keyword evidence="1" id="KW-0812">Transmembrane</keyword>
<dbReference type="Gene3D" id="3.90.550.10">
    <property type="entry name" value="Spore Coat Polysaccharide Biosynthesis Protein SpsA, Chain A"/>
    <property type="match status" value="1"/>
</dbReference>